<dbReference type="Pfam" id="PF14808">
    <property type="entry name" value="TMEM164"/>
    <property type="match status" value="1"/>
</dbReference>
<dbReference type="InterPro" id="IPR011737">
    <property type="entry name" value="CHP02206_TP0381"/>
</dbReference>
<protein>
    <submittedName>
        <fullName evidence="2">Predicted integral membrane protein</fullName>
    </submittedName>
</protein>
<evidence type="ECO:0000256" key="1">
    <source>
        <dbReference type="SAM" id="Phobius"/>
    </source>
</evidence>
<dbReference type="GeneID" id="78453752"/>
<sequence>MDTFTLFSTEHFWFIGGGFLAVFAFIIIAAFLPRYRFAQVSALIILIIKVSELSYRHFYFGEPIKGLLPLHLCNLTLIFALLMMFTKSPSLFQVTYYWSLGAIFAILTPDVKYSFPHPLTLSFYITHFYLIFAAIYGVIFFEFKPTFRGWVDSFVFLNVLAVIIFFINSNLGTNYLYVNRIPDFTSPLDHFGKWPYYIAVVEGIYLILTYAIYFPFRRKTFRYSTKYF</sequence>
<feature type="transmembrane region" description="Helical" evidence="1">
    <location>
        <begin position="155"/>
        <end position="176"/>
    </location>
</feature>
<organism evidence="2 3">
    <name type="scientific">Fusobacterium ulcerans</name>
    <dbReference type="NCBI Taxonomy" id="861"/>
    <lineage>
        <taxon>Bacteria</taxon>
        <taxon>Fusobacteriati</taxon>
        <taxon>Fusobacteriota</taxon>
        <taxon>Fusobacteriia</taxon>
        <taxon>Fusobacteriales</taxon>
        <taxon>Fusobacteriaceae</taxon>
        <taxon>Fusobacterium</taxon>
    </lineage>
</organism>
<keyword evidence="1" id="KW-0812">Transmembrane</keyword>
<evidence type="ECO:0000313" key="3">
    <source>
        <dbReference type="Proteomes" id="UP000249008"/>
    </source>
</evidence>
<dbReference type="EMBL" id="LS483487">
    <property type="protein sequence ID" value="SQJ10753.1"/>
    <property type="molecule type" value="Genomic_DNA"/>
</dbReference>
<dbReference type="AlphaFoldDB" id="A0AAX2JFQ5"/>
<gene>
    <name evidence="2" type="ORF">NCTC12112_02471</name>
</gene>
<feature type="transmembrane region" description="Helical" evidence="1">
    <location>
        <begin position="67"/>
        <end position="85"/>
    </location>
</feature>
<dbReference type="NCBIfam" id="TIGR02206">
    <property type="entry name" value="intg_mem_TP0381"/>
    <property type="match status" value="1"/>
</dbReference>
<dbReference type="Proteomes" id="UP000249008">
    <property type="component" value="Chromosome 1"/>
</dbReference>
<dbReference type="KEGG" id="ful:C4N20_02945"/>
<name>A0AAX2JFQ5_9FUSO</name>
<dbReference type="RefSeq" id="WP_005981033.1">
    <property type="nucleotide sequence ID" value="NZ_BAABXY010000001.1"/>
</dbReference>
<feature type="transmembrane region" description="Helical" evidence="1">
    <location>
        <begin position="121"/>
        <end position="143"/>
    </location>
</feature>
<accession>A0AAX2JFQ5</accession>
<reference evidence="2 3" key="1">
    <citation type="submission" date="2018-06" db="EMBL/GenBank/DDBJ databases">
        <authorList>
            <consortium name="Pathogen Informatics"/>
            <person name="Doyle S."/>
        </authorList>
    </citation>
    <scope>NUCLEOTIDE SEQUENCE [LARGE SCALE GENOMIC DNA]</scope>
    <source>
        <strain evidence="2 3">NCTC12112</strain>
    </source>
</reference>
<feature type="transmembrane region" description="Helical" evidence="1">
    <location>
        <begin position="12"/>
        <end position="32"/>
    </location>
</feature>
<proteinExistence type="predicted"/>
<keyword evidence="1" id="KW-1133">Transmembrane helix</keyword>
<keyword evidence="1" id="KW-0472">Membrane</keyword>
<evidence type="ECO:0000313" key="2">
    <source>
        <dbReference type="EMBL" id="SQJ10753.1"/>
    </source>
</evidence>
<feature type="transmembrane region" description="Helical" evidence="1">
    <location>
        <begin position="196"/>
        <end position="216"/>
    </location>
</feature>